<evidence type="ECO:0000256" key="2">
    <source>
        <dbReference type="ARBA" id="ARBA00010741"/>
    </source>
</evidence>
<evidence type="ECO:0000256" key="5">
    <source>
        <dbReference type="ARBA" id="ARBA00023128"/>
    </source>
</evidence>
<dbReference type="EMBL" id="LKEB01000014">
    <property type="protein sequence ID" value="ROW14375.1"/>
    <property type="molecule type" value="Genomic_DNA"/>
</dbReference>
<comment type="subcellular location">
    <subcellularLocation>
        <location evidence="1">Mitochondrion</location>
    </subcellularLocation>
</comment>
<dbReference type="PANTHER" id="PTHR28184:SF1">
    <property type="entry name" value="LARGE RIBOSOMAL SUBUNIT PROTEIN ML67"/>
    <property type="match status" value="1"/>
</dbReference>
<evidence type="ECO:0000256" key="1">
    <source>
        <dbReference type="ARBA" id="ARBA00004173"/>
    </source>
</evidence>
<keyword evidence="11" id="KW-1185">Reference proteome</keyword>
<dbReference type="InterPro" id="IPR024629">
    <property type="entry name" value="Ribosomal_mL67"/>
</dbReference>
<feature type="region of interest" description="Disordered" evidence="9">
    <location>
        <begin position="308"/>
        <end position="342"/>
    </location>
</feature>
<dbReference type="GO" id="GO:0000150">
    <property type="term" value="F:DNA strand exchange activity"/>
    <property type="evidence" value="ECO:0007669"/>
    <property type="project" value="InterPro"/>
</dbReference>
<feature type="compositionally biased region" description="Polar residues" evidence="9">
    <location>
        <begin position="211"/>
        <end position="220"/>
    </location>
</feature>
<organism evidence="10 11">
    <name type="scientific">Cytospora leucostoma</name>
    <dbReference type="NCBI Taxonomy" id="1230097"/>
    <lineage>
        <taxon>Eukaryota</taxon>
        <taxon>Fungi</taxon>
        <taxon>Dikarya</taxon>
        <taxon>Ascomycota</taxon>
        <taxon>Pezizomycotina</taxon>
        <taxon>Sordariomycetes</taxon>
        <taxon>Sordariomycetidae</taxon>
        <taxon>Diaporthales</taxon>
        <taxon>Cytosporaceae</taxon>
        <taxon>Cytospora</taxon>
    </lineage>
</organism>
<evidence type="ECO:0000256" key="4">
    <source>
        <dbReference type="ARBA" id="ARBA00023015"/>
    </source>
</evidence>
<comment type="caution">
    <text evidence="10">The sequence shown here is derived from an EMBL/GenBank/DDBJ whole genome shotgun (WGS) entry which is preliminary data.</text>
</comment>
<evidence type="ECO:0000256" key="3">
    <source>
        <dbReference type="ARBA" id="ARBA00022980"/>
    </source>
</evidence>
<dbReference type="Pfam" id="PF12829">
    <property type="entry name" value="Mhr1"/>
    <property type="match status" value="1"/>
</dbReference>
<dbReference type="PANTHER" id="PTHR28184">
    <property type="entry name" value="MITOCHONDRIAL HOMOLOGOUS RECOMBINATION PROTEIN 1"/>
    <property type="match status" value="1"/>
</dbReference>
<feature type="compositionally biased region" description="Basic and acidic residues" evidence="9">
    <location>
        <begin position="308"/>
        <end position="323"/>
    </location>
</feature>
<keyword evidence="7" id="KW-0687">Ribonucleoprotein</keyword>
<keyword evidence="5" id="KW-0496">Mitochondrion</keyword>
<dbReference type="GO" id="GO:1990904">
    <property type="term" value="C:ribonucleoprotein complex"/>
    <property type="evidence" value="ECO:0007669"/>
    <property type="project" value="UniProtKB-KW"/>
</dbReference>
<dbReference type="AlphaFoldDB" id="A0A423XE49"/>
<keyword evidence="4" id="KW-0805">Transcription regulation</keyword>
<reference evidence="10 11" key="1">
    <citation type="submission" date="2015-09" db="EMBL/GenBank/DDBJ databases">
        <title>Host preference determinants of Valsa canker pathogens revealed by comparative genomics.</title>
        <authorList>
            <person name="Yin Z."/>
            <person name="Huang L."/>
        </authorList>
    </citation>
    <scope>NUCLEOTIDE SEQUENCE [LARGE SCALE GENOMIC DNA]</scope>
    <source>
        <strain evidence="10 11">SXYLt</strain>
    </source>
</reference>
<accession>A0A423XE49</accession>
<dbReference type="GO" id="GO:0003735">
    <property type="term" value="F:structural constituent of ribosome"/>
    <property type="evidence" value="ECO:0007669"/>
    <property type="project" value="TreeGrafter"/>
</dbReference>
<dbReference type="InParanoid" id="A0A423XE49"/>
<dbReference type="OrthoDB" id="5333655at2759"/>
<evidence type="ECO:0000313" key="11">
    <source>
        <dbReference type="Proteomes" id="UP000285146"/>
    </source>
</evidence>
<evidence type="ECO:0000256" key="6">
    <source>
        <dbReference type="ARBA" id="ARBA00023163"/>
    </source>
</evidence>
<name>A0A423XE49_9PEZI</name>
<keyword evidence="3" id="KW-0689">Ribosomal protein</keyword>
<dbReference type="Proteomes" id="UP000285146">
    <property type="component" value="Unassembled WGS sequence"/>
</dbReference>
<evidence type="ECO:0000313" key="10">
    <source>
        <dbReference type="EMBL" id="ROW14375.1"/>
    </source>
</evidence>
<sequence>MNSSPASVVGILDRLSIGVSRISIRHGHTKPKAKKPQPELTGFRVGLGEKIWVHNHIATGMIIYSHNAKLKRDSQKGLAQIPFTVKKQKPPVLREDYWTPLCLIELPKGQGVVGRSVMQKLQEFRRRHELEWGYQANKLMAMGRRERGEVIHNQKTNAIADIAAVLSGAGKGNLMWAKGPLPEATEVTAREAEAQEENEREAEKEAEVEATSQGQTTTPESGDAASATPANEAKSKPAAAPRKRSLVNAHIYWGNNGDLYWARKWTENVEHHLGLSAHVKNHRFQTKYIFNAPEESGSLIDEAEKAEATKEAQTEQEEAEKKKGWFSWLGGKSGSSSADARA</sequence>
<proteinExistence type="inferred from homology"/>
<dbReference type="GO" id="GO:0005840">
    <property type="term" value="C:ribosome"/>
    <property type="evidence" value="ECO:0007669"/>
    <property type="project" value="UniProtKB-KW"/>
</dbReference>
<comment type="similarity">
    <text evidence="2">Belongs to the mitochondrion-specific ribosomal protein mL67 family.</text>
</comment>
<feature type="region of interest" description="Disordered" evidence="9">
    <location>
        <begin position="186"/>
        <end position="242"/>
    </location>
</feature>
<dbReference type="STRING" id="1230097.A0A423XE49"/>
<dbReference type="GO" id="GO:0003697">
    <property type="term" value="F:single-stranded DNA binding"/>
    <property type="evidence" value="ECO:0007669"/>
    <property type="project" value="InterPro"/>
</dbReference>
<evidence type="ECO:0000256" key="9">
    <source>
        <dbReference type="SAM" id="MobiDB-lite"/>
    </source>
</evidence>
<dbReference type="GO" id="GO:0005739">
    <property type="term" value="C:mitochondrion"/>
    <property type="evidence" value="ECO:0007669"/>
    <property type="project" value="UniProtKB-SubCell"/>
</dbReference>
<protein>
    <recommendedName>
        <fullName evidence="8">Large ribosomal subunit protein mL67</fullName>
    </recommendedName>
</protein>
<keyword evidence="6" id="KW-0804">Transcription</keyword>
<gene>
    <name evidence="10" type="ORF">VPNG_03891</name>
</gene>
<evidence type="ECO:0000256" key="8">
    <source>
        <dbReference type="ARBA" id="ARBA00035185"/>
    </source>
</evidence>
<evidence type="ECO:0000256" key="7">
    <source>
        <dbReference type="ARBA" id="ARBA00023274"/>
    </source>
</evidence>